<dbReference type="OrthoDB" id="2431768at2759"/>
<organism evidence="1 2">
    <name type="scientific">Gigaspora rosea</name>
    <dbReference type="NCBI Taxonomy" id="44941"/>
    <lineage>
        <taxon>Eukaryota</taxon>
        <taxon>Fungi</taxon>
        <taxon>Fungi incertae sedis</taxon>
        <taxon>Mucoromycota</taxon>
        <taxon>Glomeromycotina</taxon>
        <taxon>Glomeromycetes</taxon>
        <taxon>Diversisporales</taxon>
        <taxon>Gigasporaceae</taxon>
        <taxon>Gigaspora</taxon>
    </lineage>
</organism>
<sequence>MDDNYFTLDRDWSLLSFLLYRQQFDDFSADKCKEHKRYVFNLSAIISNEDSSEIAIERASKSLKSMRNEKKSYLVNIFWKGATSALKRRIEALCERSALVEELATYAVRSTLQRDIQGYLVRENVTRRLESIGKTKRLREENDEVESKCSYTNNTVEIMRRANQVLPGGQVTERKAKY</sequence>
<dbReference type="AlphaFoldDB" id="A0A397U1W8"/>
<dbReference type="EMBL" id="QKWP01002229">
    <property type="protein sequence ID" value="RIB04204.1"/>
    <property type="molecule type" value="Genomic_DNA"/>
</dbReference>
<reference evidence="1 2" key="1">
    <citation type="submission" date="2018-06" db="EMBL/GenBank/DDBJ databases">
        <title>Comparative genomics reveals the genomic features of Rhizophagus irregularis, R. cerebriforme, R. diaphanum and Gigaspora rosea, and their symbiotic lifestyle signature.</title>
        <authorList>
            <person name="Morin E."/>
            <person name="San Clemente H."/>
            <person name="Chen E.C.H."/>
            <person name="De La Providencia I."/>
            <person name="Hainaut M."/>
            <person name="Kuo A."/>
            <person name="Kohler A."/>
            <person name="Murat C."/>
            <person name="Tang N."/>
            <person name="Roy S."/>
            <person name="Loubradou J."/>
            <person name="Henrissat B."/>
            <person name="Grigoriev I.V."/>
            <person name="Corradi N."/>
            <person name="Roux C."/>
            <person name="Martin F.M."/>
        </authorList>
    </citation>
    <scope>NUCLEOTIDE SEQUENCE [LARGE SCALE GENOMIC DNA]</scope>
    <source>
        <strain evidence="1 2">DAOM 194757</strain>
    </source>
</reference>
<accession>A0A397U1W8</accession>
<comment type="caution">
    <text evidence="1">The sequence shown here is derived from an EMBL/GenBank/DDBJ whole genome shotgun (WGS) entry which is preliminary data.</text>
</comment>
<evidence type="ECO:0000313" key="2">
    <source>
        <dbReference type="Proteomes" id="UP000266673"/>
    </source>
</evidence>
<proteinExistence type="predicted"/>
<gene>
    <name evidence="1" type="ORF">C2G38_700874</name>
</gene>
<keyword evidence="2" id="KW-1185">Reference proteome</keyword>
<protein>
    <submittedName>
        <fullName evidence="1">Uncharacterized protein</fullName>
    </submittedName>
</protein>
<dbReference type="Proteomes" id="UP000266673">
    <property type="component" value="Unassembled WGS sequence"/>
</dbReference>
<evidence type="ECO:0000313" key="1">
    <source>
        <dbReference type="EMBL" id="RIB04204.1"/>
    </source>
</evidence>
<name>A0A397U1W8_9GLOM</name>